<accession>A0AAP0IVD8</accession>
<gene>
    <name evidence="2" type="ORF">Syun_018863</name>
</gene>
<dbReference type="EMBL" id="JBBNAF010000008">
    <property type="protein sequence ID" value="KAK9121246.1"/>
    <property type="molecule type" value="Genomic_DNA"/>
</dbReference>
<feature type="region of interest" description="Disordered" evidence="1">
    <location>
        <begin position="1"/>
        <end position="36"/>
    </location>
</feature>
<name>A0AAP0IVD8_9MAGN</name>
<evidence type="ECO:0000313" key="2">
    <source>
        <dbReference type="EMBL" id="KAK9121246.1"/>
    </source>
</evidence>
<sequence>MEQGQFGRLNDLPFNPNRNRGSNGKSSSSSSSFMPSSPLRPHCGHTLSRVWFDVPLFCRPFFHKLRGVVVGVDVVSVNVMVALELGSGPRSVQLLGWAWVHSRPNLALMRELGPISATPFFVYWLGQRLNLPACVEGGVLYTLPSSPDLPMPKTNLMCIGFGISIEMILYEDKVERTRLKDLGDCFQVHRLVKEMSHYLVTTSELPSKSTSTFATLFIIPWNIFCCLYMDISNTCTAKTFDV</sequence>
<organism evidence="2 3">
    <name type="scientific">Stephania yunnanensis</name>
    <dbReference type="NCBI Taxonomy" id="152371"/>
    <lineage>
        <taxon>Eukaryota</taxon>
        <taxon>Viridiplantae</taxon>
        <taxon>Streptophyta</taxon>
        <taxon>Embryophyta</taxon>
        <taxon>Tracheophyta</taxon>
        <taxon>Spermatophyta</taxon>
        <taxon>Magnoliopsida</taxon>
        <taxon>Ranunculales</taxon>
        <taxon>Menispermaceae</taxon>
        <taxon>Menispermoideae</taxon>
        <taxon>Cissampelideae</taxon>
        <taxon>Stephania</taxon>
    </lineage>
</organism>
<feature type="compositionally biased region" description="Low complexity" evidence="1">
    <location>
        <begin position="15"/>
        <end position="36"/>
    </location>
</feature>
<keyword evidence="3" id="KW-1185">Reference proteome</keyword>
<reference evidence="2 3" key="1">
    <citation type="submission" date="2024-01" db="EMBL/GenBank/DDBJ databases">
        <title>Genome assemblies of Stephania.</title>
        <authorList>
            <person name="Yang L."/>
        </authorList>
    </citation>
    <scope>NUCLEOTIDE SEQUENCE [LARGE SCALE GENOMIC DNA]</scope>
    <source>
        <strain evidence="2">YNDBR</strain>
        <tissue evidence="2">Leaf</tissue>
    </source>
</reference>
<proteinExistence type="predicted"/>
<dbReference type="AlphaFoldDB" id="A0AAP0IVD8"/>
<evidence type="ECO:0000313" key="3">
    <source>
        <dbReference type="Proteomes" id="UP001420932"/>
    </source>
</evidence>
<comment type="caution">
    <text evidence="2">The sequence shown here is derived from an EMBL/GenBank/DDBJ whole genome shotgun (WGS) entry which is preliminary data.</text>
</comment>
<protein>
    <submittedName>
        <fullName evidence="2">Uncharacterized protein</fullName>
    </submittedName>
</protein>
<dbReference type="Proteomes" id="UP001420932">
    <property type="component" value="Unassembled WGS sequence"/>
</dbReference>
<evidence type="ECO:0000256" key="1">
    <source>
        <dbReference type="SAM" id="MobiDB-lite"/>
    </source>
</evidence>